<evidence type="ECO:0000313" key="2">
    <source>
        <dbReference type="Proteomes" id="UP000295110"/>
    </source>
</evidence>
<accession>A0A4R3UMH6</accession>
<dbReference type="Proteomes" id="UP000295110">
    <property type="component" value="Unassembled WGS sequence"/>
</dbReference>
<keyword evidence="2" id="KW-1185">Reference proteome</keyword>
<proteinExistence type="predicted"/>
<protein>
    <recommendedName>
        <fullName evidence="3">Phage integrase family protein</fullName>
    </recommendedName>
</protein>
<reference evidence="1 2" key="1">
    <citation type="submission" date="2019-03" db="EMBL/GenBank/DDBJ databases">
        <title>Genomic Encyclopedia of Type Strains, Phase IV (KMG-IV): sequencing the most valuable type-strain genomes for metagenomic binning, comparative biology and taxonomic classification.</title>
        <authorList>
            <person name="Goeker M."/>
        </authorList>
    </citation>
    <scope>NUCLEOTIDE SEQUENCE [LARGE SCALE GENOMIC DNA]</scope>
    <source>
        <strain evidence="1 2">DSM 654</strain>
    </source>
</reference>
<name>A0A4R3UMH6_ROSSA</name>
<comment type="caution">
    <text evidence="1">The sequence shown here is derived from an EMBL/GenBank/DDBJ whole genome shotgun (WGS) entry which is preliminary data.</text>
</comment>
<gene>
    <name evidence="1" type="ORF">EV671_102582</name>
</gene>
<evidence type="ECO:0000313" key="1">
    <source>
        <dbReference type="EMBL" id="TCU91603.1"/>
    </source>
</evidence>
<dbReference type="AlphaFoldDB" id="A0A4R3UMH6"/>
<dbReference type="EMBL" id="SMBU01000025">
    <property type="protein sequence ID" value="TCU91603.1"/>
    <property type="molecule type" value="Genomic_DNA"/>
</dbReference>
<organism evidence="1 2">
    <name type="scientific">Roseateles saccharophilus</name>
    <name type="common">Pseudomonas saccharophila</name>
    <dbReference type="NCBI Taxonomy" id="304"/>
    <lineage>
        <taxon>Bacteria</taxon>
        <taxon>Pseudomonadati</taxon>
        <taxon>Pseudomonadota</taxon>
        <taxon>Betaproteobacteria</taxon>
        <taxon>Burkholderiales</taxon>
        <taxon>Sphaerotilaceae</taxon>
        <taxon>Roseateles</taxon>
    </lineage>
</organism>
<sequence length="72" mass="8142">MEYAARMLIVERLPGVSPDVIEAQLAHGKSGPLGMAYDRAEFMEQRRQMMVLWAEYLDQLKAGAKVIDFRAA</sequence>
<evidence type="ECO:0008006" key="3">
    <source>
        <dbReference type="Google" id="ProtNLM"/>
    </source>
</evidence>